<feature type="domain" description="Peptidase S8/S53" evidence="8">
    <location>
        <begin position="114"/>
        <end position="382"/>
    </location>
</feature>
<keyword evidence="7" id="KW-0812">Transmembrane</keyword>
<evidence type="ECO:0000256" key="4">
    <source>
        <dbReference type="ARBA" id="ARBA00022825"/>
    </source>
</evidence>
<comment type="similarity">
    <text evidence="1 6">Belongs to the peptidase S8 family.</text>
</comment>
<evidence type="ECO:0000256" key="7">
    <source>
        <dbReference type="SAM" id="Phobius"/>
    </source>
</evidence>
<evidence type="ECO:0000256" key="3">
    <source>
        <dbReference type="ARBA" id="ARBA00022801"/>
    </source>
</evidence>
<protein>
    <recommendedName>
        <fullName evidence="8">Peptidase S8/S53 domain-containing protein</fullName>
    </recommendedName>
</protein>
<dbReference type="PROSITE" id="PS00137">
    <property type="entry name" value="SUBTILASE_HIS"/>
    <property type="match status" value="1"/>
</dbReference>
<feature type="active site" description="Charge relay system" evidence="5 6">
    <location>
        <position position="334"/>
    </location>
</feature>
<dbReference type="PANTHER" id="PTHR43806">
    <property type="entry name" value="PEPTIDASE S8"/>
    <property type="match status" value="1"/>
</dbReference>
<dbReference type="InterPro" id="IPR022398">
    <property type="entry name" value="Peptidase_S8_His-AS"/>
</dbReference>
<organism evidence="9 10">
    <name type="scientific">Candidatus Sungbacteria bacterium RIFCSPLOWO2_12_FULL_41_11</name>
    <dbReference type="NCBI Taxonomy" id="1802286"/>
    <lineage>
        <taxon>Bacteria</taxon>
        <taxon>Candidatus Sungiibacteriota</taxon>
    </lineage>
</organism>
<dbReference type="InterPro" id="IPR015500">
    <property type="entry name" value="Peptidase_S8_subtilisin-rel"/>
</dbReference>
<feature type="transmembrane region" description="Helical" evidence="7">
    <location>
        <begin position="12"/>
        <end position="29"/>
    </location>
</feature>
<comment type="caution">
    <text evidence="9">The sequence shown here is derived from an EMBL/GenBank/DDBJ whole genome shotgun (WGS) entry which is preliminary data.</text>
</comment>
<keyword evidence="7" id="KW-1133">Transmembrane helix</keyword>
<keyword evidence="3 6" id="KW-0378">Hydrolase</keyword>
<dbReference type="PANTHER" id="PTHR43806:SF11">
    <property type="entry name" value="CEREVISIN-RELATED"/>
    <property type="match status" value="1"/>
</dbReference>
<proteinExistence type="inferred from homology"/>
<evidence type="ECO:0000256" key="5">
    <source>
        <dbReference type="PIRSR" id="PIRSR615500-1"/>
    </source>
</evidence>
<accession>A0A1G2LR69</accession>
<dbReference type="PROSITE" id="PS51892">
    <property type="entry name" value="SUBTILASE"/>
    <property type="match status" value="1"/>
</dbReference>
<dbReference type="AlphaFoldDB" id="A0A1G2LR69"/>
<evidence type="ECO:0000313" key="10">
    <source>
        <dbReference type="Proteomes" id="UP000177171"/>
    </source>
</evidence>
<dbReference type="Pfam" id="PF00082">
    <property type="entry name" value="Peptidase_S8"/>
    <property type="match status" value="1"/>
</dbReference>
<dbReference type="InterPro" id="IPR000209">
    <property type="entry name" value="Peptidase_S8/S53_dom"/>
</dbReference>
<evidence type="ECO:0000256" key="1">
    <source>
        <dbReference type="ARBA" id="ARBA00011073"/>
    </source>
</evidence>
<evidence type="ECO:0000259" key="8">
    <source>
        <dbReference type="Pfam" id="PF00082"/>
    </source>
</evidence>
<dbReference type="GO" id="GO:0006508">
    <property type="term" value="P:proteolysis"/>
    <property type="evidence" value="ECO:0007669"/>
    <property type="project" value="UniProtKB-KW"/>
</dbReference>
<dbReference type="PRINTS" id="PR00723">
    <property type="entry name" value="SUBTILISIN"/>
</dbReference>
<dbReference type="InterPro" id="IPR050131">
    <property type="entry name" value="Peptidase_S8_subtilisin-like"/>
</dbReference>
<keyword evidence="7" id="KW-0472">Membrane</keyword>
<dbReference type="EMBL" id="MHQY01000013">
    <property type="protein sequence ID" value="OHA14138.1"/>
    <property type="molecule type" value="Genomic_DNA"/>
</dbReference>
<dbReference type="PROSITE" id="PS00138">
    <property type="entry name" value="SUBTILASE_SER"/>
    <property type="match status" value="1"/>
</dbReference>
<dbReference type="InterPro" id="IPR036852">
    <property type="entry name" value="Peptidase_S8/S53_dom_sf"/>
</dbReference>
<keyword evidence="4 6" id="KW-0720">Serine protease</keyword>
<keyword evidence="2 6" id="KW-0645">Protease</keyword>
<feature type="active site" description="Charge relay system" evidence="5 6">
    <location>
        <position position="123"/>
    </location>
</feature>
<feature type="active site" description="Charge relay system" evidence="5 6">
    <location>
        <position position="156"/>
    </location>
</feature>
<dbReference type="InterPro" id="IPR023828">
    <property type="entry name" value="Peptidase_S8_Ser-AS"/>
</dbReference>
<dbReference type="Proteomes" id="UP000177171">
    <property type="component" value="Unassembled WGS sequence"/>
</dbReference>
<evidence type="ECO:0000256" key="6">
    <source>
        <dbReference type="PROSITE-ProRule" id="PRU01240"/>
    </source>
</evidence>
<evidence type="ECO:0000256" key="2">
    <source>
        <dbReference type="ARBA" id="ARBA00022670"/>
    </source>
</evidence>
<gene>
    <name evidence="9" type="ORF">A3G49_02765</name>
</gene>
<dbReference type="GO" id="GO:0004252">
    <property type="term" value="F:serine-type endopeptidase activity"/>
    <property type="evidence" value="ECO:0007669"/>
    <property type="project" value="UniProtKB-UniRule"/>
</dbReference>
<evidence type="ECO:0000313" key="9">
    <source>
        <dbReference type="EMBL" id="OHA14138.1"/>
    </source>
</evidence>
<dbReference type="Gene3D" id="3.40.50.200">
    <property type="entry name" value="Peptidase S8/S53 domain"/>
    <property type="match status" value="1"/>
</dbReference>
<reference evidence="9 10" key="1">
    <citation type="journal article" date="2016" name="Nat. Commun.">
        <title>Thousands of microbial genomes shed light on interconnected biogeochemical processes in an aquifer system.</title>
        <authorList>
            <person name="Anantharaman K."/>
            <person name="Brown C.T."/>
            <person name="Hug L.A."/>
            <person name="Sharon I."/>
            <person name="Castelle C.J."/>
            <person name="Probst A.J."/>
            <person name="Thomas B.C."/>
            <person name="Singh A."/>
            <person name="Wilkins M.J."/>
            <person name="Karaoz U."/>
            <person name="Brodie E.L."/>
            <person name="Williams K.H."/>
            <person name="Hubbard S.S."/>
            <person name="Banfield J.F."/>
        </authorList>
    </citation>
    <scope>NUCLEOTIDE SEQUENCE [LARGE SCALE GENOMIC DNA]</scope>
</reference>
<name>A0A1G2LR69_9BACT</name>
<sequence>MINTLNKQKALFYSFIFVLIGALLLWGLYQITLASPDKGPKARFVTELPERAAQGIAMGCKKVKESGKALTVLSCDPNIGTQLGLQEDIRVFAQDSTANAQIGANAVQTNGNTGSGRKVVVLDTGYNYGHPELSSSYLGGKDFVNNDDDPADDNGHGSHVAGIITADGVNATAKGVAPDAGVIAGKVLDAAGSGYFSDVEEAIYWAVDVATKGADGLAGTSDDVVVDAISLSLGTGKPYVYKGFCDSVLPSLTAAIKYAVDHGVLVVVAAGNSGRAGVSIPGCISYSTTVGAVNDFDKVASFSGRGSAVDISAPGVTIYSSTLGSSYASWSGTSMATPVVSGTVALVKSAHPTLTVAQVQNALLSTAKDLGKSGKDNDYGWGRVRANLAVQ</sequence>
<dbReference type="SUPFAM" id="SSF52743">
    <property type="entry name" value="Subtilisin-like"/>
    <property type="match status" value="1"/>
</dbReference>